<proteinExistence type="predicted"/>
<dbReference type="Proteomes" id="UP000183810">
    <property type="component" value="Chromosome"/>
</dbReference>
<organism evidence="2 3">
    <name type="scientific">Nocardia mangyaensis</name>
    <dbReference type="NCBI Taxonomy" id="2213200"/>
    <lineage>
        <taxon>Bacteria</taxon>
        <taxon>Bacillati</taxon>
        <taxon>Actinomycetota</taxon>
        <taxon>Actinomycetes</taxon>
        <taxon>Mycobacteriales</taxon>
        <taxon>Nocardiaceae</taxon>
        <taxon>Nocardia</taxon>
    </lineage>
</organism>
<evidence type="ECO:0000313" key="3">
    <source>
        <dbReference type="Proteomes" id="UP000183810"/>
    </source>
</evidence>
<evidence type="ECO:0000256" key="1">
    <source>
        <dbReference type="SAM" id="Phobius"/>
    </source>
</evidence>
<sequence length="79" mass="8329">MIAHLALSGSLITDLRLTSSVGILALALLVFKFATIALAGRGLITLGRASHHGMTARMARSLSLGRRKPDHVTPRAADL</sequence>
<keyword evidence="1" id="KW-1133">Transmembrane helix</keyword>
<keyword evidence="3" id="KW-1185">Reference proteome</keyword>
<name>A0A1J0VV41_9NOCA</name>
<feature type="transmembrane region" description="Helical" evidence="1">
    <location>
        <begin position="20"/>
        <end position="44"/>
    </location>
</feature>
<dbReference type="EMBL" id="CP018082">
    <property type="protein sequence ID" value="APE35866.1"/>
    <property type="molecule type" value="Genomic_DNA"/>
</dbReference>
<keyword evidence="1" id="KW-0472">Membrane</keyword>
<protein>
    <submittedName>
        <fullName evidence="2">Uncharacterized protein</fullName>
    </submittedName>
</protein>
<keyword evidence="1" id="KW-0812">Transmembrane</keyword>
<accession>A0A1J0VV41</accession>
<evidence type="ECO:0000313" key="2">
    <source>
        <dbReference type="EMBL" id="APE35866.1"/>
    </source>
</evidence>
<reference evidence="2" key="1">
    <citation type="submission" date="2016-11" db="EMBL/GenBank/DDBJ databases">
        <authorList>
            <person name="Jaros S."/>
            <person name="Januszkiewicz K."/>
            <person name="Wedrychowicz H."/>
        </authorList>
    </citation>
    <scope>NUCLEOTIDE SEQUENCE [LARGE SCALE GENOMIC DNA]</scope>
    <source>
        <strain evidence="2">Y48</strain>
    </source>
</reference>
<dbReference type="KEGG" id="nsl:BOX37_20095"/>
<dbReference type="AlphaFoldDB" id="A0A1J0VV41"/>
<gene>
    <name evidence="2" type="ORF">BOX37_20095</name>
</gene>